<comment type="caution">
    <text evidence="7">The sequence shown here is derived from an EMBL/GenBank/DDBJ whole genome shotgun (WGS) entry which is preliminary data.</text>
</comment>
<evidence type="ECO:0000256" key="1">
    <source>
        <dbReference type="ARBA" id="ARBA00004613"/>
    </source>
</evidence>
<sequence length="85" mass="8542">MKKMFIFATILTGVFFFVSPDLTSTLGISAYASKKVIDIISAASSVAAVAGIIAAVVGGGGIGVAILATAKALVKKYGKAYAAAW</sequence>
<keyword evidence="6" id="KW-0812">Transmembrane</keyword>
<evidence type="ECO:0000313" key="8">
    <source>
        <dbReference type="Proteomes" id="UP000887127"/>
    </source>
</evidence>
<dbReference type="InterPro" id="IPR009086">
    <property type="entry name" value="Bacteriocin_AS48"/>
</dbReference>
<evidence type="ECO:0000256" key="6">
    <source>
        <dbReference type="SAM" id="Phobius"/>
    </source>
</evidence>
<dbReference type="RefSeq" id="WP_091763144.1">
    <property type="nucleotide sequence ID" value="NZ_BJVX01000023.1"/>
</dbReference>
<dbReference type="Proteomes" id="UP000887127">
    <property type="component" value="Unassembled WGS sequence"/>
</dbReference>
<dbReference type="GO" id="GO:0031640">
    <property type="term" value="P:killing of cells of another organism"/>
    <property type="evidence" value="ECO:0007669"/>
    <property type="project" value="UniProtKB-KW"/>
</dbReference>
<reference evidence="7" key="1">
    <citation type="submission" date="2019-08" db="EMBL/GenBank/DDBJ databases">
        <title>Marinilactibacillus psychrotolerans M13-2T whole genome sequencing project.</title>
        <authorList>
            <person name="Ishikawa M."/>
            <person name="Suzuki T."/>
            <person name="Matsutani M."/>
        </authorList>
    </citation>
    <scope>NUCLEOTIDE SEQUENCE</scope>
    <source>
        <strain evidence="7">M13-2T</strain>
    </source>
</reference>
<keyword evidence="6" id="KW-0472">Membrane</keyword>
<dbReference type="GeneID" id="96912258"/>
<dbReference type="InterPro" id="IPR020038">
    <property type="entry name" value="Circ_bacteriocin"/>
</dbReference>
<keyword evidence="4" id="KW-0044">Antibiotic</keyword>
<evidence type="ECO:0000313" key="7">
    <source>
        <dbReference type="EMBL" id="GEQ35399.1"/>
    </source>
</evidence>
<accession>A0AAV3WX43</accession>
<dbReference type="EMBL" id="BKBI01000005">
    <property type="protein sequence ID" value="GEQ35399.1"/>
    <property type="molecule type" value="Genomic_DNA"/>
</dbReference>
<name>A0AAV3WX43_9LACT</name>
<dbReference type="Pfam" id="PF09221">
    <property type="entry name" value="Bacteriocin_IId"/>
    <property type="match status" value="1"/>
</dbReference>
<proteinExistence type="predicted"/>
<comment type="subcellular location">
    <subcellularLocation>
        <location evidence="1">Secreted</location>
    </subcellularLocation>
</comment>
<dbReference type="GO" id="GO:0005576">
    <property type="term" value="C:extracellular region"/>
    <property type="evidence" value="ECO:0007669"/>
    <property type="project" value="UniProtKB-SubCell"/>
</dbReference>
<dbReference type="NCBIfam" id="TIGR03651">
    <property type="entry name" value="circ_ocin_uber"/>
    <property type="match status" value="1"/>
</dbReference>
<keyword evidence="2" id="KW-0964">Secreted</keyword>
<keyword evidence="6" id="KW-1133">Transmembrane helix</keyword>
<evidence type="ECO:0000256" key="4">
    <source>
        <dbReference type="ARBA" id="ARBA00023022"/>
    </source>
</evidence>
<feature type="transmembrane region" description="Helical" evidence="6">
    <location>
        <begin position="39"/>
        <end position="69"/>
    </location>
</feature>
<protein>
    <recommendedName>
        <fullName evidence="9">Circular bacteriocin, circularin A/uberolysin family</fullName>
    </recommendedName>
</protein>
<evidence type="ECO:0000256" key="3">
    <source>
        <dbReference type="ARBA" id="ARBA00022529"/>
    </source>
</evidence>
<organism evidence="7 8">
    <name type="scientific">Marinilactibacillus psychrotolerans</name>
    <dbReference type="NCBI Taxonomy" id="191770"/>
    <lineage>
        <taxon>Bacteria</taxon>
        <taxon>Bacillati</taxon>
        <taxon>Bacillota</taxon>
        <taxon>Bacilli</taxon>
        <taxon>Lactobacillales</taxon>
        <taxon>Carnobacteriaceae</taxon>
        <taxon>Marinilactibacillus</taxon>
    </lineage>
</organism>
<evidence type="ECO:0008006" key="9">
    <source>
        <dbReference type="Google" id="ProtNLM"/>
    </source>
</evidence>
<evidence type="ECO:0000256" key="2">
    <source>
        <dbReference type="ARBA" id="ARBA00022525"/>
    </source>
</evidence>
<dbReference type="Gene3D" id="1.20.225.10">
    <property type="entry name" value="Bacteriocin AS-48"/>
    <property type="match status" value="1"/>
</dbReference>
<keyword evidence="3" id="KW-0929">Antimicrobial</keyword>
<gene>
    <name evidence="7" type="ORF">M132T_09070</name>
</gene>
<keyword evidence="5" id="KW-0078">Bacteriocin</keyword>
<evidence type="ECO:0000256" key="5">
    <source>
        <dbReference type="ARBA" id="ARBA00023048"/>
    </source>
</evidence>
<dbReference type="GO" id="GO:0042742">
    <property type="term" value="P:defense response to bacterium"/>
    <property type="evidence" value="ECO:0007669"/>
    <property type="project" value="UniProtKB-KW"/>
</dbReference>
<dbReference type="AlphaFoldDB" id="A0AAV3WX43"/>